<dbReference type="AlphaFoldDB" id="A0A3S5WGM3"/>
<dbReference type="InterPro" id="IPR002629">
    <property type="entry name" value="Met_Synth_C/arc"/>
</dbReference>
<comment type="pathway">
    <text evidence="3">Amino-acid biosynthesis; L-methionine biosynthesis via de novo pathway; L-methionine from L-homocysteine (MetE route): step 1/1.</text>
</comment>
<comment type="caution">
    <text evidence="16">The sequence shown here is derived from an EMBL/GenBank/DDBJ whole genome shotgun (WGS) entry which is preliminary data.</text>
</comment>
<keyword evidence="6 16" id="KW-0489">Methyltransferase</keyword>
<evidence type="ECO:0000256" key="4">
    <source>
        <dbReference type="ARBA" id="ARBA00009553"/>
    </source>
</evidence>
<dbReference type="Proteomes" id="UP000283530">
    <property type="component" value="Unassembled WGS sequence"/>
</dbReference>
<accession>A0A3S5WGM3</accession>
<dbReference type="SUPFAM" id="SSF51726">
    <property type="entry name" value="UROD/MetE-like"/>
    <property type="match status" value="2"/>
</dbReference>
<dbReference type="EC" id="2.1.1.14" evidence="5"/>
<evidence type="ECO:0000256" key="10">
    <source>
        <dbReference type="ARBA" id="ARBA00022833"/>
    </source>
</evidence>
<dbReference type="GO" id="GO:0009086">
    <property type="term" value="P:methionine biosynthetic process"/>
    <property type="evidence" value="ECO:0007669"/>
    <property type="project" value="UniProtKB-KW"/>
</dbReference>
<dbReference type="EMBL" id="QPKB01000003">
    <property type="protein sequence ID" value="RWR80373.1"/>
    <property type="molecule type" value="Genomic_DNA"/>
</dbReference>
<feature type="compositionally biased region" description="Polar residues" evidence="13">
    <location>
        <begin position="8"/>
        <end position="20"/>
    </location>
</feature>
<gene>
    <name evidence="16" type="ORF">CKAN_00900800</name>
</gene>
<feature type="domain" description="Cobalamin-independent methionine synthase MetE N-terminal" evidence="15">
    <location>
        <begin position="48"/>
        <end position="361"/>
    </location>
</feature>
<protein>
    <recommendedName>
        <fullName evidence="5">5-methyltetrahydropteroyltriglutamate--homocysteine S-methyltransferase</fullName>
        <ecNumber evidence="5">2.1.1.14</ecNumber>
    </recommendedName>
</protein>
<feature type="domain" description="Cobalamin-independent methionine synthase MetE C-terminal/archaeal" evidence="14">
    <location>
        <begin position="420"/>
        <end position="642"/>
    </location>
</feature>
<dbReference type="Pfam" id="PF08267">
    <property type="entry name" value="Meth_synt_1"/>
    <property type="match status" value="1"/>
</dbReference>
<keyword evidence="8 16" id="KW-0808">Transferase</keyword>
<keyword evidence="11" id="KW-0486">Methionine biosynthesis</keyword>
<dbReference type="Pfam" id="PF01717">
    <property type="entry name" value="Meth_synt_2"/>
    <property type="match status" value="1"/>
</dbReference>
<evidence type="ECO:0000256" key="5">
    <source>
        <dbReference type="ARBA" id="ARBA00012034"/>
    </source>
</evidence>
<dbReference type="GO" id="GO:0032259">
    <property type="term" value="P:methylation"/>
    <property type="evidence" value="ECO:0007669"/>
    <property type="project" value="UniProtKB-KW"/>
</dbReference>
<evidence type="ECO:0000256" key="9">
    <source>
        <dbReference type="ARBA" id="ARBA00022723"/>
    </source>
</evidence>
<comment type="catalytic activity">
    <reaction evidence="12">
        <text>5-methyltetrahydropteroyltri-L-glutamate + L-homocysteine = tetrahydropteroyltri-L-glutamate + L-methionine</text>
        <dbReference type="Rhea" id="RHEA:21196"/>
        <dbReference type="ChEBI" id="CHEBI:57844"/>
        <dbReference type="ChEBI" id="CHEBI:58140"/>
        <dbReference type="ChEBI" id="CHEBI:58199"/>
        <dbReference type="ChEBI" id="CHEBI:58207"/>
        <dbReference type="EC" id="2.1.1.14"/>
    </reaction>
</comment>
<dbReference type="CDD" id="cd03311">
    <property type="entry name" value="CIMS_C_terminal_like"/>
    <property type="match status" value="1"/>
</dbReference>
<dbReference type="PANTHER" id="PTHR30519">
    <property type="entry name" value="5-METHYLTETRAHYDROPTEROYLTRIGLUTAMATE--HOMOCYSTEINE METHYLTRANSFERASE"/>
    <property type="match status" value="1"/>
</dbReference>
<evidence type="ECO:0000256" key="1">
    <source>
        <dbReference type="ARBA" id="ARBA00001947"/>
    </source>
</evidence>
<dbReference type="Gene3D" id="3.20.20.210">
    <property type="match status" value="2"/>
</dbReference>
<keyword evidence="7" id="KW-0028">Amino-acid biosynthesis</keyword>
<evidence type="ECO:0000256" key="8">
    <source>
        <dbReference type="ARBA" id="ARBA00022679"/>
    </source>
</evidence>
<feature type="region of interest" description="Disordered" evidence="13">
    <location>
        <begin position="1"/>
        <end position="26"/>
    </location>
</feature>
<evidence type="ECO:0000256" key="2">
    <source>
        <dbReference type="ARBA" id="ARBA00002777"/>
    </source>
</evidence>
<dbReference type="InterPro" id="IPR038071">
    <property type="entry name" value="UROD/MetE-like_sf"/>
</dbReference>
<dbReference type="STRING" id="337451.A0A3S5WGM3"/>
<comment type="cofactor">
    <cofactor evidence="1">
        <name>Zn(2+)</name>
        <dbReference type="ChEBI" id="CHEBI:29105"/>
    </cofactor>
</comment>
<dbReference type="OrthoDB" id="1053771at2759"/>
<evidence type="ECO:0000256" key="7">
    <source>
        <dbReference type="ARBA" id="ARBA00022605"/>
    </source>
</evidence>
<keyword evidence="10" id="KW-0862">Zinc</keyword>
<evidence type="ECO:0000259" key="15">
    <source>
        <dbReference type="Pfam" id="PF08267"/>
    </source>
</evidence>
<dbReference type="InterPro" id="IPR013215">
    <property type="entry name" value="Cbl-indep_Met_Synth_N"/>
</dbReference>
<dbReference type="UniPathway" id="UPA00051">
    <property type="reaction ID" value="UER00082"/>
</dbReference>
<dbReference type="GO" id="GO:0003871">
    <property type="term" value="F:5-methyltetrahydropteroyltriglutamate-homocysteine S-methyltransferase activity"/>
    <property type="evidence" value="ECO:0007669"/>
    <property type="project" value="UniProtKB-EC"/>
</dbReference>
<proteinExistence type="inferred from homology"/>
<evidence type="ECO:0000256" key="3">
    <source>
        <dbReference type="ARBA" id="ARBA00004681"/>
    </source>
</evidence>
<evidence type="ECO:0000256" key="12">
    <source>
        <dbReference type="ARBA" id="ARBA00048690"/>
    </source>
</evidence>
<sequence length="642" mass="71163">MVVGWGPKSSTTQVGPTESFSHQDDRGLVNECRHHNLTTPNTRAKMASHIVGYPRMGPKRELKFALESFWDGKSGIEDLQKVAANLRSSIWKQMTDACIKYIPSNTFSYYDQVLDTTAMLGAVPPRYGWNGGEIGFDIYFSMARGNATLPAMEMTKWFDTNYHFIVPELGPDMKFSYASHKAVTEYKEAKALGVDTVPVLVGPVSYLLMSKPAKGVEKSFSTLSLLSGILPVYKEVVAELKAAGASWIQFDEPTLVLDLDAHKLEAFTHAYAELESSLSGLNVLIETYFADVPAEAYKTVTGLKGVTAIGLDLVRGTQTVDLIKSAGFPSDKFLFAGVVDGRNIWANDLAASLCTLQALEAIAFFSANAAAQASRKSSPRVNNEAVQKAAAALKGSDHRRATTVSARLDAQQKKLNLPILPTTTIGSFPQTMDLRRVRREYKANKISEEEYVKAIKEEISSVVKLQEELDIDVLVHGEPERNDMVEYFGEQLQGFAFTVNGWVQSYGSRCVKPPIIYGDVSRPKAMTVFWSAMAQSMTSRPMKGMLTGPVTILNWSFVRNDQPRFETCYQIALAIKDEVEDLEAAGIQVIQIDEAALREGLPLRKSEQSFYLEWAVHSFRITNCGVQDTTQIHTHMCYCELQ</sequence>
<keyword evidence="9" id="KW-0479">Metal-binding</keyword>
<evidence type="ECO:0000256" key="6">
    <source>
        <dbReference type="ARBA" id="ARBA00022603"/>
    </source>
</evidence>
<organism evidence="16 17">
    <name type="scientific">Cinnamomum micranthum f. kanehirae</name>
    <dbReference type="NCBI Taxonomy" id="337451"/>
    <lineage>
        <taxon>Eukaryota</taxon>
        <taxon>Viridiplantae</taxon>
        <taxon>Streptophyta</taxon>
        <taxon>Embryophyta</taxon>
        <taxon>Tracheophyta</taxon>
        <taxon>Spermatophyta</taxon>
        <taxon>Magnoliopsida</taxon>
        <taxon>Magnoliidae</taxon>
        <taxon>Laurales</taxon>
        <taxon>Lauraceae</taxon>
        <taxon>Cinnamomum</taxon>
    </lineage>
</organism>
<comment type="function">
    <text evidence="2">Catalyzes the transfer of a methyl group from 5-methyltetrahydrofolate to homocysteine resulting in methionine formation.</text>
</comment>
<evidence type="ECO:0000313" key="16">
    <source>
        <dbReference type="EMBL" id="RWR80373.1"/>
    </source>
</evidence>
<dbReference type="GO" id="GO:0008270">
    <property type="term" value="F:zinc ion binding"/>
    <property type="evidence" value="ECO:0007669"/>
    <property type="project" value="InterPro"/>
</dbReference>
<evidence type="ECO:0000256" key="11">
    <source>
        <dbReference type="ARBA" id="ARBA00023167"/>
    </source>
</evidence>
<comment type="similarity">
    <text evidence="4">Belongs to the vitamin-B12 independent methionine synthase family.</text>
</comment>
<evidence type="ECO:0000313" key="17">
    <source>
        <dbReference type="Proteomes" id="UP000283530"/>
    </source>
</evidence>
<dbReference type="CDD" id="cd03312">
    <property type="entry name" value="CIMS_N_terminal_like"/>
    <property type="match status" value="1"/>
</dbReference>
<name>A0A3S5WGM3_9MAGN</name>
<evidence type="ECO:0000259" key="14">
    <source>
        <dbReference type="Pfam" id="PF01717"/>
    </source>
</evidence>
<keyword evidence="17" id="KW-1185">Reference proteome</keyword>
<evidence type="ECO:0000256" key="13">
    <source>
        <dbReference type="SAM" id="MobiDB-lite"/>
    </source>
</evidence>
<reference evidence="16 17" key="1">
    <citation type="journal article" date="2019" name="Nat. Plants">
        <title>Stout camphor tree genome fills gaps in understanding of flowering plant genome evolution.</title>
        <authorList>
            <person name="Chaw S.M."/>
            <person name="Liu Y.C."/>
            <person name="Wu Y.W."/>
            <person name="Wang H.Y."/>
            <person name="Lin C.I."/>
            <person name="Wu C.S."/>
            <person name="Ke H.M."/>
            <person name="Chang L.Y."/>
            <person name="Hsu C.Y."/>
            <person name="Yang H.T."/>
            <person name="Sudianto E."/>
            <person name="Hsu M.H."/>
            <person name="Wu K.P."/>
            <person name="Wang L.N."/>
            <person name="Leebens-Mack J.H."/>
            <person name="Tsai I.J."/>
        </authorList>
    </citation>
    <scope>NUCLEOTIDE SEQUENCE [LARGE SCALE GENOMIC DNA]</scope>
    <source>
        <strain evidence="17">cv. Chaw 1501</strain>
        <tissue evidence="16">Young leaves</tissue>
    </source>
</reference>